<keyword evidence="2" id="KW-0812">Transmembrane</keyword>
<feature type="compositionally biased region" description="Pro residues" evidence="1">
    <location>
        <begin position="271"/>
        <end position="285"/>
    </location>
</feature>
<feature type="compositionally biased region" description="Low complexity" evidence="1">
    <location>
        <begin position="435"/>
        <end position="446"/>
    </location>
</feature>
<evidence type="ECO:0000256" key="2">
    <source>
        <dbReference type="SAM" id="Phobius"/>
    </source>
</evidence>
<feature type="region of interest" description="Disordered" evidence="1">
    <location>
        <begin position="545"/>
        <end position="569"/>
    </location>
</feature>
<feature type="region of interest" description="Disordered" evidence="1">
    <location>
        <begin position="678"/>
        <end position="723"/>
    </location>
</feature>
<gene>
    <name evidence="3" type="primary">PLEST004057</name>
    <name evidence="3" type="ORF">PLESTB_001115600</name>
</gene>
<sequence length="1515" mass="152346">MITIFGCILTAAAVGMWMGYVPVSEAVSSIKFLTQTSDSTIVTENVDEAGVVLQMQRTAAAKPMVGAAPTATPDHTSTAETAAAQPASAASAFWAAPAPTAAAATASPPTISASKTDAVPSNAKDAVLTNTLSAPKAPASNVTIAAPAVVAASDSNKTAAAVTSKVTIAAPAVVAAFDSNKTAAALTITTVAASSDAAPMPTRDVITIMAQTAAAAGFETPTSASAFALRCMCNEHPVHQAPAARVSEGEAPPCRPASPPAAVESSISPSSSPPSQSPPSHSPPSTPVFALAQTLLVAMGIILVAMLIGMVIWVKLFDPCPSVSSVVTSPPSQECCFSQSASNNHGAIPAARGKAHAEVRGGGQPVCEIQGSILASRVAAPDGHAAPRDDGSGPKYVSGDAGRDASDEPKGTSSAQGAPAGGSTIRGSGDALVHSSISSSGSCANSGPATAAADPWPQAPSLGLPLPRSATPPAVRPEAELEVPPPARSEALPTHPAGPAAFPVAPLACLEVLKAPVAAEPACLGPHPVGAGGSYDGPLVLASSPKATPKESRRNVLGKPNATPSNTGRAIPTILPSLASPRLKPAAAAAAVVAAADVSNANGYGGRYYGYGGGSMPATPSTAASSCSTAGGDVGAGVDSALATPGLDSLVCVASPSSSLCAPALMSPPLSTPLLGISDSPVPPRAVSDEKSPPPAAVDGLPQMQRGNMLTSGADLTSDEANESTVSIGSRVVSSCASDDGVRQLGLQATAEVAPHNDVELHGSVAQSPLRHLSPFGSPAQSFPASPSPPQARSTSPPRSSASSPSMYSDLAPSPLPASPEDTFPEDGAPRTARSRIPSSLKDIADRCILTGGGAVPAGTGLNSVSKLTSRTVAAGPARAGAQALSPRRLPLSKLPLFNLQKFEDALSPASPKARAVETALEEAVKEKTAVVAAMTAVAPADPLQPPGSLPAVGLAAASPEFPTDAAADYQPAAAAVARVLVQAPAAAYARDGPRQQLLSKIPMLAPAKCAVPPATLKAPAVKVVVEAAASEVVVGEVEATTASAATPVEPLLPARQEDLAREVGMKTTRKMKIDRAGKAGMVSAMEEPAASALGGSKGIRVDAGALQWRRNRNLCRELKVKLVKLTEVLRGSGMVTAAKPRAAMAAVYRIVCRIARVHAGYHTSPQRARQLACGQRSAPSCSDTVTGVGAGGCGDSSNTAAANVAAGVAMEGPVAYGLHVPGREPLVRQLVRELVERVTGAQQQQQLYQRQRQQAAASETSASGPSGVAELAATAACAADRTGDEDVNRLQAGGAQLAHDPQMPPRLAPRSLLPPPPQSAPLSPTRSLLQPPPESPSKSAMPAHARSRLPPPPQQVRSASLAGEVGSAAPSGGFDVFAEVEGAWVHVQLPAGRQQAAVGELKQDRSASHLAEPPLMASPEGGSDTPLSTAFPHALMAEPPVAPHVFAAQSPSAYTFSHCSGVNPTPAAASDCFGGLSPEAELAAEARFVSPADVPSCTRRCLLRESLRVPFCSE</sequence>
<feature type="region of interest" description="Disordered" evidence="1">
    <location>
        <begin position="769"/>
        <end position="838"/>
    </location>
</feature>
<reference evidence="3 4" key="1">
    <citation type="journal article" date="2023" name="Commun. Biol.">
        <title>Reorganization of the ancestral sex-determining regions during the evolution of trioecy in Pleodorina starrii.</title>
        <authorList>
            <person name="Takahashi K."/>
            <person name="Suzuki S."/>
            <person name="Kawai-Toyooka H."/>
            <person name="Yamamoto K."/>
            <person name="Hamaji T."/>
            <person name="Ootsuki R."/>
            <person name="Yamaguchi H."/>
            <person name="Kawachi M."/>
            <person name="Higashiyama T."/>
            <person name="Nozaki H."/>
        </authorList>
    </citation>
    <scope>NUCLEOTIDE SEQUENCE [LARGE SCALE GENOMIC DNA]</scope>
    <source>
        <strain evidence="3 4">NIES-4479</strain>
    </source>
</reference>
<feature type="region of interest" description="Disordered" evidence="1">
    <location>
        <begin position="379"/>
        <end position="495"/>
    </location>
</feature>
<feature type="region of interest" description="Disordered" evidence="1">
    <location>
        <begin position="1297"/>
        <end position="1368"/>
    </location>
</feature>
<keyword evidence="4" id="KW-1185">Reference proteome</keyword>
<feature type="compositionally biased region" description="Polar residues" evidence="1">
    <location>
        <begin position="705"/>
        <end position="715"/>
    </location>
</feature>
<comment type="caution">
    <text evidence="3">The sequence shown here is derived from an EMBL/GenBank/DDBJ whole genome shotgun (WGS) entry which is preliminary data.</text>
</comment>
<feature type="compositionally biased region" description="Basic and acidic residues" evidence="1">
    <location>
        <begin position="401"/>
        <end position="410"/>
    </location>
</feature>
<feature type="compositionally biased region" description="Pro residues" evidence="1">
    <location>
        <begin position="1303"/>
        <end position="1320"/>
    </location>
</feature>
<evidence type="ECO:0000313" key="3">
    <source>
        <dbReference type="EMBL" id="GLC56514.1"/>
    </source>
</evidence>
<feature type="transmembrane region" description="Helical" evidence="2">
    <location>
        <begin position="288"/>
        <end position="314"/>
    </location>
</feature>
<dbReference type="Proteomes" id="UP001165080">
    <property type="component" value="Unassembled WGS sequence"/>
</dbReference>
<name>A0A9W6BQT3_9CHLO</name>
<feature type="compositionally biased region" description="Low complexity" evidence="1">
    <location>
        <begin position="260"/>
        <end position="270"/>
    </location>
</feature>
<evidence type="ECO:0000313" key="4">
    <source>
        <dbReference type="Proteomes" id="UP001165080"/>
    </source>
</evidence>
<dbReference type="EMBL" id="BRXU01000016">
    <property type="protein sequence ID" value="GLC56514.1"/>
    <property type="molecule type" value="Genomic_DNA"/>
</dbReference>
<evidence type="ECO:0000256" key="1">
    <source>
        <dbReference type="SAM" id="MobiDB-lite"/>
    </source>
</evidence>
<protein>
    <submittedName>
        <fullName evidence="3">Uncharacterized protein</fullName>
    </submittedName>
</protein>
<accession>A0A9W6BQT3</accession>
<feature type="region of interest" description="Disordered" evidence="1">
    <location>
        <begin position="244"/>
        <end position="285"/>
    </location>
</feature>
<keyword evidence="2" id="KW-0472">Membrane</keyword>
<feature type="compositionally biased region" description="Low complexity" evidence="1">
    <location>
        <begin position="774"/>
        <end position="806"/>
    </location>
</feature>
<organism evidence="3 4">
    <name type="scientific">Pleodorina starrii</name>
    <dbReference type="NCBI Taxonomy" id="330485"/>
    <lineage>
        <taxon>Eukaryota</taxon>
        <taxon>Viridiplantae</taxon>
        <taxon>Chlorophyta</taxon>
        <taxon>core chlorophytes</taxon>
        <taxon>Chlorophyceae</taxon>
        <taxon>CS clade</taxon>
        <taxon>Chlamydomonadales</taxon>
        <taxon>Volvocaceae</taxon>
        <taxon>Pleodorina</taxon>
    </lineage>
</organism>
<keyword evidence="2" id="KW-1133">Transmembrane helix</keyword>
<proteinExistence type="predicted"/>